<dbReference type="AlphaFoldDB" id="A0A0S4JCN5"/>
<feature type="compositionally biased region" description="Polar residues" evidence="1">
    <location>
        <begin position="188"/>
        <end position="208"/>
    </location>
</feature>
<evidence type="ECO:0000313" key="3">
    <source>
        <dbReference type="Proteomes" id="UP000051952"/>
    </source>
</evidence>
<accession>A0A0S4JCN5</accession>
<reference evidence="3" key="1">
    <citation type="submission" date="2015-09" db="EMBL/GenBank/DDBJ databases">
        <authorList>
            <consortium name="Pathogen Informatics"/>
        </authorList>
    </citation>
    <scope>NUCLEOTIDE SEQUENCE [LARGE SCALE GENOMIC DNA]</scope>
    <source>
        <strain evidence="3">Lake Konstanz</strain>
    </source>
</reference>
<feature type="compositionally biased region" description="Low complexity" evidence="1">
    <location>
        <begin position="271"/>
        <end position="285"/>
    </location>
</feature>
<feature type="compositionally biased region" description="Low complexity" evidence="1">
    <location>
        <begin position="147"/>
        <end position="187"/>
    </location>
</feature>
<sequence length="534" mass="56853">VVDTRDAHFQADPFEPLQEIVPEVQRRLERVQRTAMHSVDAGVLYLVPESLATGSMHSTDSARFEDQRHQVSHSCGLDAFYWSLNRALTPLLPIEAERAEQYDIAVPLASFGHITSSLYFGDYVAMKSALKLMVDSMFACEITTPVPTEAPTTEAPTTTTTTTTAAPTTTTTTTTTTTVAPATTAEPSQTQAASNTETPSTPSDSTASLVPHAVATSKTVQAEVSTGTGAAAASTITTTTTIPTTTPTDIFITSLPAAIASAKSPTPPSSAPLDSPNSPPAVAAAAVQPKPVQAPSPISMLEIPSTSLPTEASTPVEVALTSTRVPSDVRDAHTSVETVTPTTSASNVLDAKTVVAATAALLRPDDIRIEAQDAAPTATRHLLAFEAADGATEAVDASHEIPSACGTSNDQGMLHCLGMGGFDNVRFPHDVVMLNPDTHPYTHMFRFPSDIQFYEPDAPQASADRFGNALAYPCSQSLRSQIQRDKASRLKDNKHTVTKKKMERIRRRPYSVILQAKLAPEFHTYVNETLSKLT</sequence>
<feature type="region of interest" description="Disordered" evidence="1">
    <location>
        <begin position="147"/>
        <end position="208"/>
    </location>
</feature>
<feature type="non-terminal residue" evidence="2">
    <location>
        <position position="1"/>
    </location>
</feature>
<dbReference type="EMBL" id="CYKH01001721">
    <property type="protein sequence ID" value="CUG89308.1"/>
    <property type="molecule type" value="Genomic_DNA"/>
</dbReference>
<evidence type="ECO:0000256" key="1">
    <source>
        <dbReference type="SAM" id="MobiDB-lite"/>
    </source>
</evidence>
<name>A0A0S4JCN5_BODSA</name>
<dbReference type="VEuPathDB" id="TriTrypDB:BSAL_01790"/>
<protein>
    <submittedName>
        <fullName evidence="2">Uncharacterized protein</fullName>
    </submittedName>
</protein>
<dbReference type="Proteomes" id="UP000051952">
    <property type="component" value="Unassembled WGS sequence"/>
</dbReference>
<proteinExistence type="predicted"/>
<gene>
    <name evidence="2" type="ORF">BSAL_01790</name>
</gene>
<evidence type="ECO:0000313" key="2">
    <source>
        <dbReference type="EMBL" id="CUG89308.1"/>
    </source>
</evidence>
<keyword evidence="3" id="KW-1185">Reference proteome</keyword>
<organism evidence="2 3">
    <name type="scientific">Bodo saltans</name>
    <name type="common">Flagellated protozoan</name>
    <dbReference type="NCBI Taxonomy" id="75058"/>
    <lineage>
        <taxon>Eukaryota</taxon>
        <taxon>Discoba</taxon>
        <taxon>Euglenozoa</taxon>
        <taxon>Kinetoplastea</taxon>
        <taxon>Metakinetoplastina</taxon>
        <taxon>Eubodonida</taxon>
        <taxon>Bodonidae</taxon>
        <taxon>Bodo</taxon>
    </lineage>
</organism>
<feature type="region of interest" description="Disordered" evidence="1">
    <location>
        <begin position="260"/>
        <end position="285"/>
    </location>
</feature>